<evidence type="ECO:0000313" key="4">
    <source>
        <dbReference type="EMBL" id="CAD6235682.1"/>
    </source>
</evidence>
<dbReference type="GO" id="GO:0003729">
    <property type="term" value="F:mRNA binding"/>
    <property type="evidence" value="ECO:0007669"/>
    <property type="project" value="TreeGrafter"/>
</dbReference>
<dbReference type="PANTHER" id="PTHR47933">
    <property type="entry name" value="PENTATRICOPEPTIDE REPEAT-CONTAINING PROTEIN 1, MITOCHONDRIAL"/>
    <property type="match status" value="1"/>
</dbReference>
<dbReference type="OrthoDB" id="767661at2759"/>
<reference evidence="4" key="1">
    <citation type="submission" date="2020-10" db="EMBL/GenBank/DDBJ databases">
        <authorList>
            <person name="Han B."/>
            <person name="Lu T."/>
            <person name="Zhao Q."/>
            <person name="Huang X."/>
            <person name="Zhao Y."/>
        </authorList>
    </citation>
    <scope>NUCLEOTIDE SEQUENCE</scope>
</reference>
<dbReference type="NCBIfam" id="TIGR00756">
    <property type="entry name" value="PPR"/>
    <property type="match status" value="3"/>
</dbReference>
<dbReference type="Pfam" id="PF13812">
    <property type="entry name" value="PPR_3"/>
    <property type="match status" value="1"/>
</dbReference>
<protein>
    <recommendedName>
        <fullName evidence="6">Pentatricopeptide repeat-containing protein</fullName>
    </recommendedName>
</protein>
<dbReference type="InterPro" id="IPR002885">
    <property type="entry name" value="PPR_rpt"/>
</dbReference>
<name>A0A811P7J7_9POAL</name>
<accession>A0A811P7J7</accession>
<feature type="repeat" description="PPR" evidence="3">
    <location>
        <begin position="410"/>
        <end position="445"/>
    </location>
</feature>
<dbReference type="Gene3D" id="1.25.40.10">
    <property type="entry name" value="Tetratricopeptide repeat domain"/>
    <property type="match status" value="3"/>
</dbReference>
<evidence type="ECO:0000256" key="1">
    <source>
        <dbReference type="ARBA" id="ARBA00022737"/>
    </source>
</evidence>
<feature type="repeat" description="PPR" evidence="3">
    <location>
        <begin position="375"/>
        <end position="409"/>
    </location>
</feature>
<organism evidence="4 5">
    <name type="scientific">Miscanthus lutarioriparius</name>
    <dbReference type="NCBI Taxonomy" id="422564"/>
    <lineage>
        <taxon>Eukaryota</taxon>
        <taxon>Viridiplantae</taxon>
        <taxon>Streptophyta</taxon>
        <taxon>Embryophyta</taxon>
        <taxon>Tracheophyta</taxon>
        <taxon>Spermatophyta</taxon>
        <taxon>Magnoliopsida</taxon>
        <taxon>Liliopsida</taxon>
        <taxon>Poales</taxon>
        <taxon>Poaceae</taxon>
        <taxon>PACMAD clade</taxon>
        <taxon>Panicoideae</taxon>
        <taxon>Andropogonodae</taxon>
        <taxon>Andropogoneae</taxon>
        <taxon>Saccharinae</taxon>
        <taxon>Miscanthus</taxon>
    </lineage>
</organism>
<dbReference type="EMBL" id="CAJGYO010000006">
    <property type="protein sequence ID" value="CAD6235682.1"/>
    <property type="molecule type" value="Genomic_DNA"/>
</dbReference>
<feature type="repeat" description="PPR" evidence="3">
    <location>
        <begin position="306"/>
        <end position="340"/>
    </location>
</feature>
<evidence type="ECO:0000256" key="3">
    <source>
        <dbReference type="PROSITE-ProRule" id="PRU00708"/>
    </source>
</evidence>
<feature type="repeat" description="PPR" evidence="3">
    <location>
        <begin position="517"/>
        <end position="551"/>
    </location>
</feature>
<keyword evidence="1" id="KW-0677">Repeat</keyword>
<dbReference type="InterPro" id="IPR051240">
    <property type="entry name" value="Mito_RNA-Proc/Resp"/>
</dbReference>
<gene>
    <name evidence="4" type="ORF">NCGR_LOCUS23835</name>
</gene>
<dbReference type="AlphaFoldDB" id="A0A811P7J7"/>
<dbReference type="PANTHER" id="PTHR47933:SF11">
    <property type="entry name" value="PENTATRICOPEPTIDE REPEAT-CONTAINING PROTEIN 2"/>
    <property type="match status" value="1"/>
</dbReference>
<keyword evidence="2" id="KW-0809">Transit peptide</keyword>
<dbReference type="PROSITE" id="PS51375">
    <property type="entry name" value="PPR"/>
    <property type="match status" value="4"/>
</dbReference>
<proteinExistence type="predicted"/>
<dbReference type="InterPro" id="IPR011990">
    <property type="entry name" value="TPR-like_helical_dom_sf"/>
</dbReference>
<evidence type="ECO:0008006" key="6">
    <source>
        <dbReference type="Google" id="ProtNLM"/>
    </source>
</evidence>
<dbReference type="Proteomes" id="UP000604825">
    <property type="component" value="Unassembled WGS sequence"/>
</dbReference>
<dbReference type="Pfam" id="PF01535">
    <property type="entry name" value="PPR"/>
    <property type="match status" value="4"/>
</dbReference>
<evidence type="ECO:0000256" key="2">
    <source>
        <dbReference type="ARBA" id="ARBA00022946"/>
    </source>
</evidence>
<comment type="caution">
    <text evidence="4">The sequence shown here is derived from an EMBL/GenBank/DDBJ whole genome shotgun (WGS) entry which is preliminary data.</text>
</comment>
<keyword evidence="5" id="KW-1185">Reference proteome</keyword>
<evidence type="ECO:0000313" key="5">
    <source>
        <dbReference type="Proteomes" id="UP000604825"/>
    </source>
</evidence>
<sequence>MPDRCHLLVSPSACRVPTLISRLAASHVPRPDAFLLTSGHLAASPLRLSNLLLTLASVRGAAAHADAVFARLPEPAAATKQQRQMGATPVRWPRVLTPAQLAGAIRRQKNPLEAAHLYWDAPRRYPPSCYRHNDDVRSTLLGASAGSPILPSLLRRVLPSSPSADSLLAASIPSLSPAAAVSIFRSSLPSSPSPSWSLSFSALLRRLVSQALLPEAARLFADFAGRPEVSVASADLTFLIAGLCRVRRPDLALQVLDEMPNLCLAPERDAYRAIVPALCDAGMLDEATHVVYSMLWRVSQRGCDADVVVYRALLVALCAAGRGEQAELVLDKVLRKGLRSPGSRRSLRVPMLAVLNLEDARESIDQTLAVRGGRTVCSFESMILDLYEEGRFDQADKLFEDMAKKNFKPTICMYEAKIAALCRVGNVDDAVEVTEEELPKNDLVPTVTTYNLLMKGLCDTMQSMRALEYLKKMDKQLGCVAQKDTFSILVHGLCLETKFIDASKLMERMVKGHHWPDRSAFNSVIEGLCSAGRTYDALLWLEEMIDHGETPNIHVWSSLVSAVCMSQFEALGAGLLEKA</sequence>